<comment type="caution">
    <text evidence="2">The sequence shown here is derived from an EMBL/GenBank/DDBJ whole genome shotgun (WGS) entry which is preliminary data.</text>
</comment>
<keyword evidence="1" id="KW-0812">Transmembrane</keyword>
<keyword evidence="1" id="KW-0472">Membrane</keyword>
<gene>
    <name evidence="2" type="ORF">A2Y57_00020</name>
</gene>
<organism evidence="2 3">
    <name type="scientific">Candidatus Woykebacteria bacterium RBG_13_40_7b</name>
    <dbReference type="NCBI Taxonomy" id="1802594"/>
    <lineage>
        <taxon>Bacteria</taxon>
        <taxon>Candidatus Woykeibacteriota</taxon>
    </lineage>
</organism>
<feature type="transmembrane region" description="Helical" evidence="1">
    <location>
        <begin position="124"/>
        <end position="144"/>
    </location>
</feature>
<protein>
    <submittedName>
        <fullName evidence="2">Uncharacterized protein</fullName>
    </submittedName>
</protein>
<feature type="transmembrane region" description="Helical" evidence="1">
    <location>
        <begin position="80"/>
        <end position="103"/>
    </location>
</feature>
<feature type="transmembrane region" description="Helical" evidence="1">
    <location>
        <begin position="54"/>
        <end position="74"/>
    </location>
</feature>
<proteinExistence type="predicted"/>
<name>A0A1G1W6Z2_9BACT</name>
<evidence type="ECO:0000313" key="3">
    <source>
        <dbReference type="Proteomes" id="UP000177103"/>
    </source>
</evidence>
<accession>A0A1G1W6Z2</accession>
<dbReference type="AlphaFoldDB" id="A0A1G1W6Z2"/>
<keyword evidence="1" id="KW-1133">Transmembrane helix</keyword>
<sequence>MLTTPHLLVGAAIGSQLNNPFLIAPAAVGSHFVLDALPHFQGNIDVEDLKRKDILLCILDCSLALLILVLLSLNNPRVEYLWLGAFSAIAPDFHNLVKFLFGVEKIKRYDRMHTRFHFKKEMRLIFGLGTQLLTILLALIIIRFHPHLKI</sequence>
<dbReference type="Proteomes" id="UP000177103">
    <property type="component" value="Unassembled WGS sequence"/>
</dbReference>
<dbReference type="EMBL" id="MHCQ01000043">
    <property type="protein sequence ID" value="OGY23340.1"/>
    <property type="molecule type" value="Genomic_DNA"/>
</dbReference>
<evidence type="ECO:0000256" key="1">
    <source>
        <dbReference type="SAM" id="Phobius"/>
    </source>
</evidence>
<evidence type="ECO:0000313" key="2">
    <source>
        <dbReference type="EMBL" id="OGY23340.1"/>
    </source>
</evidence>
<reference evidence="2 3" key="1">
    <citation type="journal article" date="2016" name="Nat. Commun.">
        <title>Thousands of microbial genomes shed light on interconnected biogeochemical processes in an aquifer system.</title>
        <authorList>
            <person name="Anantharaman K."/>
            <person name="Brown C.T."/>
            <person name="Hug L.A."/>
            <person name="Sharon I."/>
            <person name="Castelle C.J."/>
            <person name="Probst A.J."/>
            <person name="Thomas B.C."/>
            <person name="Singh A."/>
            <person name="Wilkins M.J."/>
            <person name="Karaoz U."/>
            <person name="Brodie E.L."/>
            <person name="Williams K.H."/>
            <person name="Hubbard S.S."/>
            <person name="Banfield J.F."/>
        </authorList>
    </citation>
    <scope>NUCLEOTIDE SEQUENCE [LARGE SCALE GENOMIC DNA]</scope>
</reference>